<protein>
    <recommendedName>
        <fullName evidence="5">MSHA biogenesis protein MshJ</fullName>
    </recommendedName>
</protein>
<evidence type="ECO:0008006" key="5">
    <source>
        <dbReference type="Google" id="ProtNLM"/>
    </source>
</evidence>
<dbReference type="GO" id="GO:0015628">
    <property type="term" value="P:protein secretion by the type II secretion system"/>
    <property type="evidence" value="ECO:0007669"/>
    <property type="project" value="InterPro"/>
</dbReference>
<dbReference type="Pfam" id="PF04612">
    <property type="entry name" value="T2SSM"/>
    <property type="match status" value="1"/>
</dbReference>
<dbReference type="InterPro" id="IPR007690">
    <property type="entry name" value="T2SS_GspM"/>
</dbReference>
<accession>Q3SKR0</accession>
<feature type="transmembrane region" description="Helical" evidence="2">
    <location>
        <begin position="21"/>
        <end position="40"/>
    </location>
</feature>
<reference evidence="3 4" key="1">
    <citation type="journal article" date="2006" name="J. Bacteriol.">
        <title>The genome sequence of the obligately chemolithoautotrophic, facultatively anaerobic bacterium Thiobacillus denitrificans.</title>
        <authorList>
            <person name="Beller H.R."/>
            <person name="Chain P.S."/>
            <person name="Letain T.E."/>
            <person name="Chakicherla A."/>
            <person name="Larimer F.W."/>
            <person name="Richardson P.M."/>
            <person name="Coleman M.A."/>
            <person name="Wood A.P."/>
            <person name="Kelly D.P."/>
        </authorList>
    </citation>
    <scope>NUCLEOTIDE SEQUENCE [LARGE SCALE GENOMIC DNA]</scope>
    <source>
        <strain evidence="3 4">ATCC 25259</strain>
    </source>
</reference>
<proteinExistence type="predicted"/>
<dbReference type="Proteomes" id="UP000008291">
    <property type="component" value="Chromosome"/>
</dbReference>
<dbReference type="RefSeq" id="WP_011311274.1">
    <property type="nucleotide sequence ID" value="NC_007404.1"/>
</dbReference>
<keyword evidence="4" id="KW-1185">Reference proteome</keyword>
<sequence>MLRDKFQQLGERIEGMSPRERAFVFAAAVMLALALVQTLVIDPARERQQRAQERVQSARAALQQIAQQTAAVRDTLRVDPDRTARDALAAEEARLAELARELEARERLLIAPERMQQVLKDVIDGEGRVHVVGFKTLSPQPVAVQNAPGDAPPGFYRHGFEVTVTGPYAELVAYLERLEGLPWQLGWTSATLDAAERPALSLTLIVNTLSLEETWLRV</sequence>
<keyword evidence="2" id="KW-0472">Membrane</keyword>
<dbReference type="HOGENOM" id="CLU_102941_0_0_4"/>
<dbReference type="AlphaFoldDB" id="Q3SKR0"/>
<evidence type="ECO:0000256" key="1">
    <source>
        <dbReference type="SAM" id="Coils"/>
    </source>
</evidence>
<keyword evidence="2" id="KW-1133">Transmembrane helix</keyword>
<dbReference type="eggNOG" id="COG3167">
    <property type="taxonomic scope" value="Bacteria"/>
</dbReference>
<dbReference type="GO" id="GO:0015627">
    <property type="term" value="C:type II protein secretion system complex"/>
    <property type="evidence" value="ECO:0007669"/>
    <property type="project" value="InterPro"/>
</dbReference>
<keyword evidence="2" id="KW-0812">Transmembrane</keyword>
<dbReference type="KEGG" id="tbd:Tbd_0762"/>
<evidence type="ECO:0000256" key="2">
    <source>
        <dbReference type="SAM" id="Phobius"/>
    </source>
</evidence>
<dbReference type="STRING" id="292415.Tbd_0762"/>
<feature type="coiled-coil region" evidence="1">
    <location>
        <begin position="48"/>
        <end position="108"/>
    </location>
</feature>
<evidence type="ECO:0000313" key="3">
    <source>
        <dbReference type="EMBL" id="AAZ96715.1"/>
    </source>
</evidence>
<organism evidence="3 4">
    <name type="scientific">Thiobacillus denitrificans (strain ATCC 25259 / T1)</name>
    <dbReference type="NCBI Taxonomy" id="292415"/>
    <lineage>
        <taxon>Bacteria</taxon>
        <taxon>Pseudomonadati</taxon>
        <taxon>Pseudomonadota</taxon>
        <taxon>Betaproteobacteria</taxon>
        <taxon>Nitrosomonadales</taxon>
        <taxon>Thiobacillaceae</taxon>
        <taxon>Thiobacillus</taxon>
    </lineage>
</organism>
<dbReference type="EMBL" id="CP000116">
    <property type="protein sequence ID" value="AAZ96715.1"/>
    <property type="molecule type" value="Genomic_DNA"/>
</dbReference>
<keyword evidence="1" id="KW-0175">Coiled coil</keyword>
<evidence type="ECO:0000313" key="4">
    <source>
        <dbReference type="Proteomes" id="UP000008291"/>
    </source>
</evidence>
<gene>
    <name evidence="3" type="ordered locus">Tbd_0762</name>
</gene>
<name>Q3SKR0_THIDA</name>